<keyword evidence="7" id="KW-1185">Reference proteome</keyword>
<dbReference type="SMART" id="SM00164">
    <property type="entry name" value="TBC"/>
    <property type="match status" value="1"/>
</dbReference>
<dbReference type="GeneID" id="54482870"/>
<feature type="compositionally biased region" description="Basic and acidic residues" evidence="4">
    <location>
        <begin position="776"/>
        <end position="787"/>
    </location>
</feature>
<evidence type="ECO:0000256" key="3">
    <source>
        <dbReference type="SAM" id="Coils"/>
    </source>
</evidence>
<feature type="region of interest" description="Disordered" evidence="4">
    <location>
        <begin position="1"/>
        <end position="84"/>
    </location>
</feature>
<protein>
    <recommendedName>
        <fullName evidence="5">Rab-GAP TBC domain-containing protein</fullName>
    </recommendedName>
</protein>
<dbReference type="PANTHER" id="PTHR47219">
    <property type="entry name" value="RAB GTPASE-ACTIVATING PROTEIN 1-LIKE"/>
    <property type="match status" value="1"/>
</dbReference>
<dbReference type="FunFam" id="1.10.472.80:FF:000027">
    <property type="entry name" value="GTPase activating protein (Evi5)"/>
    <property type="match status" value="1"/>
</dbReference>
<gene>
    <name evidence="6" type="ORF">EJ05DRAFT_438073</name>
</gene>
<sequence length="936" mass="103671">MEQPLDVSSDSTESRPDRSPRTHVDSGKLPTDSMVTVSLSEPRSERNTVISDASDGLDSMRATNDGGRNNASREDSISSIPVITNSVEDHQELYSNSSRPASSIPEATVEVDWARLDQKESEEMRDEQNNRLAKDPKSGLKRRERSESRPPSMQQLRKMLEQDPSTIRYSYLPSPPPMTELEFWAALASNYPETALRLPILTSNKIRAGVPDPLRGQIWLSMAGARDPSLEERYNHLCRESSPHEPQISKDVGRSFPNHEYFRTPQSDGQRALSNVLKCFSIYDSDIGYCQGLGFPVGTLLKNMSEREAFCVLVRLINEYNLRSCFLPELPGLHLRVYQFQQLLRQHLPILASHFDEISINGADYLTQWCLSLFAAHCPDSMLFRIYDVMFAEGASETIMRVALSIMRRNEERLLKADYEEAMAVLLGPQVWEPYGHEPEAANELITDFTSFTGIVTKDILENLEASFKEAQTIGGSRSEASPGIQSAAAKFFGRLWVTSSTIAKPQSLSPGIPNQNQNRRSSGFMLLRRTTSKQSLTSTINSAGVPSDGTTSFISEAATHATSLSRHSSGDELSIKSPTESGTLTGRNVIPSKDREMHQEIEELLMALSERQRENALLVSQLQKSHEDRAEDQRTVKTLLDRLKQPRSPPGSPSEGKPTRRRTTVSAGLLTITTPSSLSVELPDDVQTMIHDMSVRFSDDAQLARKSSTFETKSSLRDALSRIREQLHAKSTLCDALSQELSEEKSQSHAAQEALKETRQRLQDSYNRSNNLEKSVQDLRRNDRRPSSTHQEGSTPPLSRADTGDSTTSSLGGLREFKLGRAGSVNQPAKGITNLPKRGSSLIAASENHNPMNQDALLVELVSAKTAEASARQELEELKNKFESLRRAIAGGGANMPQTPKTEMPPSSTIAGGGGFWGWGRRTASTATIIPADTR</sequence>
<proteinExistence type="predicted"/>
<dbReference type="Gene3D" id="1.10.8.270">
    <property type="entry name" value="putative rabgap domain of human tbc1 domain family member 14 like domains"/>
    <property type="match status" value="1"/>
</dbReference>
<dbReference type="InterPro" id="IPR050302">
    <property type="entry name" value="Rab_GAP_TBC_domain"/>
</dbReference>
<feature type="domain" description="Rab-GAP TBC" evidence="5">
    <location>
        <begin position="209"/>
        <end position="394"/>
    </location>
</feature>
<evidence type="ECO:0000313" key="7">
    <source>
        <dbReference type="Proteomes" id="UP000799437"/>
    </source>
</evidence>
<dbReference type="FunFam" id="1.10.8.270:FF:000001">
    <property type="entry name" value="TBC1 domain family member 1"/>
    <property type="match status" value="1"/>
</dbReference>
<feature type="compositionally biased region" description="Polar residues" evidence="4">
    <location>
        <begin position="577"/>
        <end position="587"/>
    </location>
</feature>
<dbReference type="Proteomes" id="UP000799437">
    <property type="component" value="Unassembled WGS sequence"/>
</dbReference>
<feature type="region of interest" description="Disordered" evidence="4">
    <location>
        <begin position="560"/>
        <end position="590"/>
    </location>
</feature>
<accession>A0A6A6W7J6</accession>
<dbReference type="Pfam" id="PF00566">
    <property type="entry name" value="RabGAP-TBC"/>
    <property type="match status" value="1"/>
</dbReference>
<feature type="compositionally biased region" description="Polar residues" evidence="4">
    <location>
        <begin position="764"/>
        <end position="775"/>
    </location>
</feature>
<feature type="compositionally biased region" description="Polar residues" evidence="4">
    <location>
        <begin position="33"/>
        <end position="51"/>
    </location>
</feature>
<dbReference type="GO" id="GO:0031267">
    <property type="term" value="F:small GTPase binding"/>
    <property type="evidence" value="ECO:0007669"/>
    <property type="project" value="TreeGrafter"/>
</dbReference>
<evidence type="ECO:0000259" key="5">
    <source>
        <dbReference type="PROSITE" id="PS50086"/>
    </source>
</evidence>
<dbReference type="FunFam" id="1.10.10.750:FF:000003">
    <property type="entry name" value="GTPase activating protein (Evi5)"/>
    <property type="match status" value="1"/>
</dbReference>
<dbReference type="GO" id="GO:0005096">
    <property type="term" value="F:GTPase activator activity"/>
    <property type="evidence" value="ECO:0007669"/>
    <property type="project" value="UniProtKB-KW"/>
</dbReference>
<feature type="compositionally biased region" description="Polar residues" evidence="4">
    <location>
        <begin position="789"/>
        <end position="798"/>
    </location>
</feature>
<dbReference type="RefSeq" id="XP_033600966.1">
    <property type="nucleotide sequence ID" value="XM_033741816.1"/>
</dbReference>
<evidence type="ECO:0000256" key="4">
    <source>
        <dbReference type="SAM" id="MobiDB-lite"/>
    </source>
</evidence>
<feature type="compositionally biased region" description="Basic and acidic residues" evidence="4">
    <location>
        <begin position="12"/>
        <end position="26"/>
    </location>
</feature>
<organism evidence="6 7">
    <name type="scientific">Pseudovirgaria hyperparasitica</name>
    <dbReference type="NCBI Taxonomy" id="470096"/>
    <lineage>
        <taxon>Eukaryota</taxon>
        <taxon>Fungi</taxon>
        <taxon>Dikarya</taxon>
        <taxon>Ascomycota</taxon>
        <taxon>Pezizomycotina</taxon>
        <taxon>Dothideomycetes</taxon>
        <taxon>Dothideomycetes incertae sedis</taxon>
        <taxon>Acrospermales</taxon>
        <taxon>Acrospermaceae</taxon>
        <taxon>Pseudovirgaria</taxon>
    </lineage>
</organism>
<dbReference type="InterPro" id="IPR000195">
    <property type="entry name" value="Rab-GAP-TBC_dom"/>
</dbReference>
<keyword evidence="1" id="KW-0343">GTPase activation</keyword>
<keyword evidence="2 3" id="KW-0175">Coiled coil</keyword>
<feature type="region of interest" description="Disordered" evidence="4">
    <location>
        <begin position="745"/>
        <end position="813"/>
    </location>
</feature>
<feature type="region of interest" description="Disordered" evidence="4">
    <location>
        <begin position="641"/>
        <end position="669"/>
    </location>
</feature>
<reference evidence="6" key="1">
    <citation type="journal article" date="2020" name="Stud. Mycol.">
        <title>101 Dothideomycetes genomes: a test case for predicting lifestyles and emergence of pathogens.</title>
        <authorList>
            <person name="Haridas S."/>
            <person name="Albert R."/>
            <person name="Binder M."/>
            <person name="Bloem J."/>
            <person name="Labutti K."/>
            <person name="Salamov A."/>
            <person name="Andreopoulos B."/>
            <person name="Baker S."/>
            <person name="Barry K."/>
            <person name="Bills G."/>
            <person name="Bluhm B."/>
            <person name="Cannon C."/>
            <person name="Castanera R."/>
            <person name="Culley D."/>
            <person name="Daum C."/>
            <person name="Ezra D."/>
            <person name="Gonzalez J."/>
            <person name="Henrissat B."/>
            <person name="Kuo A."/>
            <person name="Liang C."/>
            <person name="Lipzen A."/>
            <person name="Lutzoni F."/>
            <person name="Magnuson J."/>
            <person name="Mondo S."/>
            <person name="Nolan M."/>
            <person name="Ohm R."/>
            <person name="Pangilinan J."/>
            <person name="Park H.-J."/>
            <person name="Ramirez L."/>
            <person name="Alfaro M."/>
            <person name="Sun H."/>
            <person name="Tritt A."/>
            <person name="Yoshinaga Y."/>
            <person name="Zwiers L.-H."/>
            <person name="Turgeon B."/>
            <person name="Goodwin S."/>
            <person name="Spatafora J."/>
            <person name="Crous P."/>
            <person name="Grigoriev I."/>
        </authorList>
    </citation>
    <scope>NUCLEOTIDE SEQUENCE</scope>
    <source>
        <strain evidence="6">CBS 121739</strain>
    </source>
</reference>
<evidence type="ECO:0000256" key="2">
    <source>
        <dbReference type="ARBA" id="ARBA00023054"/>
    </source>
</evidence>
<feature type="coiled-coil region" evidence="3">
    <location>
        <begin position="862"/>
        <end position="889"/>
    </location>
</feature>
<feature type="compositionally biased region" description="Polar residues" evidence="4">
    <location>
        <begin position="1"/>
        <end position="11"/>
    </location>
</feature>
<feature type="compositionally biased region" description="Basic and acidic residues" evidence="4">
    <location>
        <begin position="121"/>
        <end position="138"/>
    </location>
</feature>
<evidence type="ECO:0000313" key="6">
    <source>
        <dbReference type="EMBL" id="KAF2758515.1"/>
    </source>
</evidence>
<dbReference type="InterPro" id="IPR035969">
    <property type="entry name" value="Rab-GAP_TBC_sf"/>
</dbReference>
<name>A0A6A6W7J6_9PEZI</name>
<feature type="region of interest" description="Disordered" evidence="4">
    <location>
        <begin position="121"/>
        <end position="157"/>
    </location>
</feature>
<dbReference type="EMBL" id="ML996571">
    <property type="protein sequence ID" value="KAF2758515.1"/>
    <property type="molecule type" value="Genomic_DNA"/>
</dbReference>
<dbReference type="Gene3D" id="1.10.472.80">
    <property type="entry name" value="Ypt/Rab-GAP domain of gyp1p, domain 3"/>
    <property type="match status" value="1"/>
</dbReference>
<dbReference type="AlphaFoldDB" id="A0A6A6W7J6"/>
<evidence type="ECO:0000256" key="1">
    <source>
        <dbReference type="ARBA" id="ARBA00022468"/>
    </source>
</evidence>
<dbReference type="PROSITE" id="PS50086">
    <property type="entry name" value="TBC_RABGAP"/>
    <property type="match status" value="1"/>
</dbReference>
<dbReference type="Gene3D" id="1.10.10.750">
    <property type="entry name" value="Ypt/Rab-GAP domain of gyp1p, domain 1"/>
    <property type="match status" value="1"/>
</dbReference>
<dbReference type="PANTHER" id="PTHR47219:SF9">
    <property type="entry name" value="GTPASE ACTIVATING PROTEIN AND CENTROSOME-ASSOCIATED, ISOFORM B"/>
    <property type="match status" value="1"/>
</dbReference>
<dbReference type="SUPFAM" id="SSF47923">
    <property type="entry name" value="Ypt/Rab-GAP domain of gyp1p"/>
    <property type="match status" value="2"/>
</dbReference>
<dbReference type="OrthoDB" id="159449at2759"/>